<dbReference type="Proteomes" id="UP000503088">
    <property type="component" value="Chromosome"/>
</dbReference>
<dbReference type="Gene3D" id="3.40.630.30">
    <property type="match status" value="1"/>
</dbReference>
<dbReference type="InterPro" id="IPR000182">
    <property type="entry name" value="GNAT_dom"/>
</dbReference>
<dbReference type="PROSITE" id="PS51186">
    <property type="entry name" value="GNAT"/>
    <property type="match status" value="1"/>
</dbReference>
<protein>
    <submittedName>
        <fullName evidence="2">GNAT family N-acetyltransferase</fullName>
    </submittedName>
</protein>
<dbReference type="RefSeq" id="WP_173220994.1">
    <property type="nucleotide sequence ID" value="NZ_CP048104.1"/>
</dbReference>
<dbReference type="EMBL" id="CP048104">
    <property type="protein sequence ID" value="QKG83858.1"/>
    <property type="molecule type" value="Genomic_DNA"/>
</dbReference>
<keyword evidence="2" id="KW-0808">Transferase</keyword>
<evidence type="ECO:0000313" key="3">
    <source>
        <dbReference type="Proteomes" id="UP000503088"/>
    </source>
</evidence>
<name>A0A7D4CL61_9BACL</name>
<dbReference type="AlphaFoldDB" id="A0A7D4CL61"/>
<evidence type="ECO:0000259" key="1">
    <source>
        <dbReference type="PROSITE" id="PS51186"/>
    </source>
</evidence>
<dbReference type="GO" id="GO:0016747">
    <property type="term" value="F:acyltransferase activity, transferring groups other than amino-acyl groups"/>
    <property type="evidence" value="ECO:0007669"/>
    <property type="project" value="InterPro"/>
</dbReference>
<reference evidence="2 3" key="1">
    <citation type="submission" date="2020-01" db="EMBL/GenBank/DDBJ databases">
        <authorList>
            <person name="Gulvik C.A."/>
            <person name="Batra D.G."/>
        </authorList>
    </citation>
    <scope>NUCLEOTIDE SEQUENCE [LARGE SCALE GENOMIC DNA]</scope>
    <source>
        <strain evidence="2 3">W9323</strain>
    </source>
</reference>
<evidence type="ECO:0000313" key="2">
    <source>
        <dbReference type="EMBL" id="QKG83858.1"/>
    </source>
</evidence>
<dbReference type="Pfam" id="PF13508">
    <property type="entry name" value="Acetyltransf_7"/>
    <property type="match status" value="1"/>
</dbReference>
<dbReference type="KEGG" id="kpul:GXN76_04775"/>
<feature type="domain" description="N-acetyltransferase" evidence="1">
    <location>
        <begin position="1"/>
        <end position="137"/>
    </location>
</feature>
<keyword evidence="3" id="KW-1185">Reference proteome</keyword>
<dbReference type="SUPFAM" id="SSF55729">
    <property type="entry name" value="Acyl-CoA N-acyltransferases (Nat)"/>
    <property type="match status" value="1"/>
</dbReference>
<gene>
    <name evidence="2" type="ORF">GXN76_04775</name>
</gene>
<accession>A0A7D4CL61</accession>
<sequence>MSCYHRLESYFPHEELKSKEQLQDLLQNQVIYKKFETEDALLLYGDFPSFLFVDYLLIDSRVRGKGIGGQVIEKLKQHEKPILLEVEPAQPDHPDTLSRIHFYKKHGFIPSEKVEYLYTGKNGKTVSLEIYYWSPRTLTPTQIWTYMAEVCEKIHGFHSLKHYGRHIRPENVLKLKSPVDR</sequence>
<proteinExistence type="predicted"/>
<organism evidence="2 3">
    <name type="scientific">Kroppenstedtia pulmonis</name>
    <dbReference type="NCBI Taxonomy" id="1380685"/>
    <lineage>
        <taxon>Bacteria</taxon>
        <taxon>Bacillati</taxon>
        <taxon>Bacillota</taxon>
        <taxon>Bacilli</taxon>
        <taxon>Bacillales</taxon>
        <taxon>Thermoactinomycetaceae</taxon>
        <taxon>Kroppenstedtia</taxon>
    </lineage>
</organism>
<dbReference type="InterPro" id="IPR016181">
    <property type="entry name" value="Acyl_CoA_acyltransferase"/>
</dbReference>